<dbReference type="InterPro" id="IPR011989">
    <property type="entry name" value="ARM-like"/>
</dbReference>
<dbReference type="Proteomes" id="UP000317685">
    <property type="component" value="Unassembled WGS sequence"/>
</dbReference>
<evidence type="ECO:0000313" key="1">
    <source>
        <dbReference type="EMBL" id="TWG18989.1"/>
    </source>
</evidence>
<organism evidence="1 2">
    <name type="scientific">Micromonospora taraxaci</name>
    <dbReference type="NCBI Taxonomy" id="1316803"/>
    <lineage>
        <taxon>Bacteria</taxon>
        <taxon>Bacillati</taxon>
        <taxon>Actinomycetota</taxon>
        <taxon>Actinomycetes</taxon>
        <taxon>Micromonosporales</taxon>
        <taxon>Micromonosporaceae</taxon>
        <taxon>Micromonospora</taxon>
    </lineage>
</organism>
<name>A0A561W552_9ACTN</name>
<dbReference type="EMBL" id="VIWZ01000001">
    <property type="protein sequence ID" value="TWG18989.1"/>
    <property type="molecule type" value="Genomic_DNA"/>
</dbReference>
<dbReference type="Gene3D" id="1.25.10.10">
    <property type="entry name" value="Leucine-rich Repeat Variant"/>
    <property type="match status" value="1"/>
</dbReference>
<dbReference type="SUPFAM" id="SSF48371">
    <property type="entry name" value="ARM repeat"/>
    <property type="match status" value="1"/>
</dbReference>
<gene>
    <name evidence="1" type="ORF">FHU34_114364</name>
</gene>
<comment type="caution">
    <text evidence="1">The sequence shown here is derived from an EMBL/GenBank/DDBJ whole genome shotgun (WGS) entry which is preliminary data.</text>
</comment>
<proteinExistence type="predicted"/>
<evidence type="ECO:0000313" key="2">
    <source>
        <dbReference type="Proteomes" id="UP000317685"/>
    </source>
</evidence>
<reference evidence="1 2" key="1">
    <citation type="submission" date="2019-06" db="EMBL/GenBank/DDBJ databases">
        <title>Sequencing the genomes of 1000 actinobacteria strains.</title>
        <authorList>
            <person name="Klenk H.-P."/>
        </authorList>
    </citation>
    <scope>NUCLEOTIDE SEQUENCE [LARGE SCALE GENOMIC DNA]</scope>
    <source>
        <strain evidence="1 2">DSM 45885</strain>
    </source>
</reference>
<sequence length="112" mass="13031">MTKRFQQAMQLMRRHDPQTKEDGFHLLLPHAADHIDELIAEFAQERHDHGLRCWLVELVGEARSPQALPVLTEQLHDGDESLRYWAAKGLEKLDTRQARQELWKARANGLVD</sequence>
<dbReference type="GeneID" id="300129853"/>
<keyword evidence="2" id="KW-1185">Reference proteome</keyword>
<dbReference type="Pfam" id="PF13646">
    <property type="entry name" value="HEAT_2"/>
    <property type="match status" value="1"/>
</dbReference>
<dbReference type="RefSeq" id="WP_244311781.1">
    <property type="nucleotide sequence ID" value="NZ_VIWZ01000001.1"/>
</dbReference>
<protein>
    <submittedName>
        <fullName evidence="1">HEAT repeat protein</fullName>
    </submittedName>
</protein>
<dbReference type="AlphaFoldDB" id="A0A561W552"/>
<dbReference type="InterPro" id="IPR016024">
    <property type="entry name" value="ARM-type_fold"/>
</dbReference>
<accession>A0A561W552</accession>